<protein>
    <submittedName>
        <fullName evidence="1">Uncharacterized protein</fullName>
    </submittedName>
</protein>
<evidence type="ECO:0000313" key="2">
    <source>
        <dbReference type="Proteomes" id="UP000235145"/>
    </source>
</evidence>
<keyword evidence="2" id="KW-1185">Reference proteome</keyword>
<dbReference type="AlphaFoldDB" id="A0A9R1WCJ1"/>
<comment type="caution">
    <text evidence="1">The sequence shown here is derived from an EMBL/GenBank/DDBJ whole genome shotgun (WGS) entry which is preliminary data.</text>
</comment>
<dbReference type="Proteomes" id="UP000235145">
    <property type="component" value="Unassembled WGS sequence"/>
</dbReference>
<proteinExistence type="predicted"/>
<evidence type="ECO:0000313" key="1">
    <source>
        <dbReference type="EMBL" id="KAJ0221383.1"/>
    </source>
</evidence>
<accession>A0A9R1WCJ1</accession>
<name>A0A9R1WCJ1_LACSA</name>
<sequence>MTSTFNSSVLCRAATLNAKCGVADHQTLRGRHILYVSLSTAVSGLLTYQINSMLKSFVDVLIILINHFPLLILRLQGPKGDPEEEQIAMSLRFGIV</sequence>
<reference evidence="1 2" key="1">
    <citation type="journal article" date="2017" name="Nat. Commun.">
        <title>Genome assembly with in vitro proximity ligation data and whole-genome triplication in lettuce.</title>
        <authorList>
            <person name="Reyes-Chin-Wo S."/>
            <person name="Wang Z."/>
            <person name="Yang X."/>
            <person name="Kozik A."/>
            <person name="Arikit S."/>
            <person name="Song C."/>
            <person name="Xia L."/>
            <person name="Froenicke L."/>
            <person name="Lavelle D.O."/>
            <person name="Truco M.J."/>
            <person name="Xia R."/>
            <person name="Zhu S."/>
            <person name="Xu C."/>
            <person name="Xu H."/>
            <person name="Xu X."/>
            <person name="Cox K."/>
            <person name="Korf I."/>
            <person name="Meyers B.C."/>
            <person name="Michelmore R.W."/>
        </authorList>
    </citation>
    <scope>NUCLEOTIDE SEQUENCE [LARGE SCALE GENOMIC DNA]</scope>
    <source>
        <strain evidence="2">cv. Salinas</strain>
        <tissue evidence="1">Seedlings</tissue>
    </source>
</reference>
<gene>
    <name evidence="1" type="ORF">LSAT_V11C200097590</name>
</gene>
<dbReference type="EMBL" id="NBSK02000002">
    <property type="protein sequence ID" value="KAJ0221383.1"/>
    <property type="molecule type" value="Genomic_DNA"/>
</dbReference>
<organism evidence="1 2">
    <name type="scientific">Lactuca sativa</name>
    <name type="common">Garden lettuce</name>
    <dbReference type="NCBI Taxonomy" id="4236"/>
    <lineage>
        <taxon>Eukaryota</taxon>
        <taxon>Viridiplantae</taxon>
        <taxon>Streptophyta</taxon>
        <taxon>Embryophyta</taxon>
        <taxon>Tracheophyta</taxon>
        <taxon>Spermatophyta</taxon>
        <taxon>Magnoliopsida</taxon>
        <taxon>eudicotyledons</taxon>
        <taxon>Gunneridae</taxon>
        <taxon>Pentapetalae</taxon>
        <taxon>asterids</taxon>
        <taxon>campanulids</taxon>
        <taxon>Asterales</taxon>
        <taxon>Asteraceae</taxon>
        <taxon>Cichorioideae</taxon>
        <taxon>Cichorieae</taxon>
        <taxon>Lactucinae</taxon>
        <taxon>Lactuca</taxon>
    </lineage>
</organism>